<evidence type="ECO:0000256" key="4">
    <source>
        <dbReference type="ARBA" id="ARBA00022777"/>
    </source>
</evidence>
<dbReference type="InterPro" id="IPR016024">
    <property type="entry name" value="ARM-type_fold"/>
</dbReference>
<dbReference type="PANTHER" id="PTHR10048:SF7">
    <property type="entry name" value="PHOSPHATIDYLINOSITOL 3-KINASE CATALYTIC SUBUNIT TYPE 3"/>
    <property type="match status" value="1"/>
</dbReference>
<dbReference type="SUPFAM" id="SSF56112">
    <property type="entry name" value="Protein kinase-like (PK-like)"/>
    <property type="match status" value="1"/>
</dbReference>
<dbReference type="SMART" id="SM00146">
    <property type="entry name" value="PI3Kc"/>
    <property type="match status" value="1"/>
</dbReference>
<dbReference type="PANTHER" id="PTHR10048">
    <property type="entry name" value="PHOSPHATIDYLINOSITOL KINASE"/>
    <property type="match status" value="1"/>
</dbReference>
<dbReference type="PIRSF" id="PIRSF000587">
    <property type="entry name" value="PI3K_Vps34"/>
    <property type="match status" value="1"/>
</dbReference>
<dbReference type="SUPFAM" id="SSF48371">
    <property type="entry name" value="ARM repeat"/>
    <property type="match status" value="1"/>
</dbReference>
<dbReference type="PROSITE" id="PS50290">
    <property type="entry name" value="PI3_4_KINASE_3"/>
    <property type="match status" value="1"/>
</dbReference>
<dbReference type="InterPro" id="IPR011009">
    <property type="entry name" value="Kinase-like_dom_sf"/>
</dbReference>
<dbReference type="CDD" id="cd00896">
    <property type="entry name" value="PI3Kc_III"/>
    <property type="match status" value="1"/>
</dbReference>
<dbReference type="Pfam" id="PF00454">
    <property type="entry name" value="PI3_PI4_kinase"/>
    <property type="match status" value="2"/>
</dbReference>
<evidence type="ECO:0000259" key="9">
    <source>
        <dbReference type="PROSITE" id="PS51545"/>
    </source>
</evidence>
<dbReference type="Gene3D" id="1.25.40.70">
    <property type="entry name" value="Phosphatidylinositol 3-kinase, accessory domain (PIK)"/>
    <property type="match status" value="1"/>
</dbReference>
<evidence type="ECO:0000256" key="2">
    <source>
        <dbReference type="ARBA" id="ARBA00022679"/>
    </source>
</evidence>
<reference evidence="10 11" key="1">
    <citation type="submission" date="2019-02" db="EMBL/GenBank/DDBJ databases">
        <title>Genome sequencing of the rare red list fungi Phlebia centrifuga.</title>
        <authorList>
            <person name="Buettner E."/>
            <person name="Kellner H."/>
        </authorList>
    </citation>
    <scope>NUCLEOTIDE SEQUENCE [LARGE SCALE GENOMIC DNA]</scope>
    <source>
        <strain evidence="10 11">DSM 108282</strain>
    </source>
</reference>
<dbReference type="InterPro" id="IPR042236">
    <property type="entry name" value="PI3K_accessory_sf"/>
</dbReference>
<evidence type="ECO:0000256" key="3">
    <source>
        <dbReference type="ARBA" id="ARBA00022741"/>
    </source>
</evidence>
<dbReference type="EC" id="2.7.1.137" evidence="7"/>
<keyword evidence="5 7" id="KW-0067">ATP-binding</keyword>
<dbReference type="Gene3D" id="3.30.1010.10">
    <property type="entry name" value="Phosphatidylinositol 3-kinase Catalytic Subunit, Chain A, domain 4"/>
    <property type="match status" value="1"/>
</dbReference>
<dbReference type="GO" id="GO:0005524">
    <property type="term" value="F:ATP binding"/>
    <property type="evidence" value="ECO:0007669"/>
    <property type="project" value="UniProtKB-UniRule"/>
</dbReference>
<dbReference type="GO" id="GO:0005777">
    <property type="term" value="C:peroxisome"/>
    <property type="evidence" value="ECO:0007669"/>
    <property type="project" value="TreeGrafter"/>
</dbReference>
<keyword evidence="11" id="KW-1185">Reference proteome</keyword>
<keyword evidence="3 7" id="KW-0547">Nucleotide-binding</keyword>
<proteinExistence type="inferred from homology"/>
<evidence type="ECO:0000259" key="8">
    <source>
        <dbReference type="PROSITE" id="PS50290"/>
    </source>
</evidence>
<dbReference type="GO" id="GO:0034271">
    <property type="term" value="C:phosphatidylinositol 3-kinase complex, class III, type I"/>
    <property type="evidence" value="ECO:0007669"/>
    <property type="project" value="TreeGrafter"/>
</dbReference>
<dbReference type="EMBL" id="SGPJ01000060">
    <property type="protein sequence ID" value="THH00087.1"/>
    <property type="molecule type" value="Genomic_DNA"/>
</dbReference>
<dbReference type="PROSITE" id="PS00915">
    <property type="entry name" value="PI3_4_KINASE_1"/>
    <property type="match status" value="1"/>
</dbReference>
<keyword evidence="4 7" id="KW-0418">Kinase</keyword>
<comment type="caution">
    <text evidence="10">The sequence shown here is derived from an EMBL/GenBank/DDBJ whole genome shotgun (WGS) entry which is preliminary data.</text>
</comment>
<evidence type="ECO:0000256" key="1">
    <source>
        <dbReference type="ARBA" id="ARBA00006209"/>
    </source>
</evidence>
<dbReference type="GO" id="GO:0048015">
    <property type="term" value="P:phosphatidylinositol-mediated signaling"/>
    <property type="evidence" value="ECO:0007669"/>
    <property type="project" value="TreeGrafter"/>
</dbReference>
<comment type="catalytic activity">
    <reaction evidence="6">
        <text>a 1,2-diacyl-sn-glycero-3-phospho-(1D-myo-inositol) + ATP = a 1,2-diacyl-sn-glycero-3-phospho-(1D-myo-inositol-3-phosphate) + ADP + H(+)</text>
        <dbReference type="Rhea" id="RHEA:12709"/>
        <dbReference type="ChEBI" id="CHEBI:15378"/>
        <dbReference type="ChEBI" id="CHEBI:30616"/>
        <dbReference type="ChEBI" id="CHEBI:57880"/>
        <dbReference type="ChEBI" id="CHEBI:58088"/>
        <dbReference type="ChEBI" id="CHEBI:456216"/>
        <dbReference type="EC" id="2.7.1.137"/>
    </reaction>
    <physiologicalReaction direction="left-to-right" evidence="6">
        <dbReference type="Rhea" id="RHEA:12710"/>
    </physiologicalReaction>
</comment>
<dbReference type="InterPro" id="IPR057756">
    <property type="entry name" value="PI3-kinase_type3/VPS34_cat"/>
</dbReference>
<feature type="domain" description="PI3K/PI4K catalytic" evidence="8">
    <location>
        <begin position="397"/>
        <end position="645"/>
    </location>
</feature>
<dbReference type="FunFam" id="3.30.1010.10:FF:000002">
    <property type="entry name" value="Phosphatidylinositol 3-kinase catalytic subunit type 3"/>
    <property type="match status" value="1"/>
</dbReference>
<dbReference type="InterPro" id="IPR008290">
    <property type="entry name" value="PI3K_Vps34"/>
</dbReference>
<keyword evidence="2 7" id="KW-0808">Transferase</keyword>
<sequence>MVQLVKKYERGDLPKSDWLDALAFRKMAEIHAAETEKSQNLFLYIDLPRFDFPVIFTEADTSAVPPTSTAVTSPLPPATTVSSSLASDTHLWALIDPDIAKENPVEDKHRRLVRSHRSSPYDREMKPNAKIRDDLNVGVLFLRHFSFWLKYAVFQEILNYAPSQPLTLEEKDLIWKFRFYLTRDKRGLTKFLTSVTWRDPSEVKQAVEELLPQWTEIDIDDALELLGPNTVDSRVRAFAVKQLSRADDDELLLYLLQLVQALKFESTANDQRSARSTSNAISYDDSGLADFLIGRAVRNLILGNRFHWYLMVEVALEDRIMAKMYGRVVYKFMQKMLEGELIDTLAKRAKDLRTSKDPRPKKIEKLRAAIADSKNNLSSMPPLPLPLNARVEVTGIIAEKCSIFKSNMFPLLLYFQCSDGSEYPVIFKDGDDMRQDQLVIQLFTLMDKLLRKENLDLKVSPYDVLATGPSQGMVQFIPSKTIATIGSVGTYGVEPTVIDTFVRSCAGYCVMTYLLGVGDRHLDNLLLAPDGHFFHVDFGYILGRDPKPLAPPVKVCKEMIDAMGGVQSVHYARFKNFCFTAFTILRKSANLILNLVTLMVDANIPHIKHRDVHEQVLGKFCLELTEEQAIEHFEKLLNDTSPFTVVLDRMHDWAQYWRS</sequence>
<feature type="domain" description="PIK helical" evidence="9">
    <location>
        <begin position="140"/>
        <end position="335"/>
    </location>
</feature>
<dbReference type="InterPro" id="IPR001263">
    <property type="entry name" value="PI3K_accessory_dom"/>
</dbReference>
<gene>
    <name evidence="10" type="ORF">EW026_g2377</name>
</gene>
<dbReference type="Proteomes" id="UP000309038">
    <property type="component" value="Unassembled WGS sequence"/>
</dbReference>
<dbReference type="AlphaFoldDB" id="A0A4S4KPH7"/>
<dbReference type="InterPro" id="IPR018936">
    <property type="entry name" value="PI3/4_kinase_CS"/>
</dbReference>
<name>A0A4S4KPH7_9APHY</name>
<evidence type="ECO:0000256" key="6">
    <source>
        <dbReference type="ARBA" id="ARBA00023985"/>
    </source>
</evidence>
<dbReference type="InterPro" id="IPR036940">
    <property type="entry name" value="PI3/4_kinase_cat_sf"/>
</dbReference>
<dbReference type="GO" id="GO:0000045">
    <property type="term" value="P:autophagosome assembly"/>
    <property type="evidence" value="ECO:0007669"/>
    <property type="project" value="TreeGrafter"/>
</dbReference>
<dbReference type="GO" id="GO:0016303">
    <property type="term" value="F:1-phosphatidylinositol-3-kinase activity"/>
    <property type="evidence" value="ECO:0007669"/>
    <property type="project" value="UniProtKB-UniRule"/>
</dbReference>
<evidence type="ECO:0000256" key="5">
    <source>
        <dbReference type="ARBA" id="ARBA00022840"/>
    </source>
</evidence>
<dbReference type="PROSITE" id="PS00916">
    <property type="entry name" value="PI3_4_KINASE_2"/>
    <property type="match status" value="1"/>
</dbReference>
<evidence type="ECO:0000256" key="7">
    <source>
        <dbReference type="PIRNR" id="PIRNR000587"/>
    </source>
</evidence>
<protein>
    <recommendedName>
        <fullName evidence="7">Phosphatidylinositol 3-kinase VPS34</fullName>
        <ecNumber evidence="7">2.7.1.137</ecNumber>
    </recommendedName>
</protein>
<dbReference type="SMART" id="SM00145">
    <property type="entry name" value="PI3Ka"/>
    <property type="match status" value="1"/>
</dbReference>
<accession>A0A4S4KPH7</accession>
<dbReference type="PROSITE" id="PS51545">
    <property type="entry name" value="PIK_HELICAL"/>
    <property type="match status" value="1"/>
</dbReference>
<evidence type="ECO:0000313" key="11">
    <source>
        <dbReference type="Proteomes" id="UP000309038"/>
    </source>
</evidence>
<comment type="similarity">
    <text evidence="1">Belongs to the PI3/PI4-kinase family. Type III PI4K subfamily.</text>
</comment>
<dbReference type="GO" id="GO:0000407">
    <property type="term" value="C:phagophore assembly site"/>
    <property type="evidence" value="ECO:0007669"/>
    <property type="project" value="TreeGrafter"/>
</dbReference>
<dbReference type="GO" id="GO:0005768">
    <property type="term" value="C:endosome"/>
    <property type="evidence" value="ECO:0007669"/>
    <property type="project" value="TreeGrafter"/>
</dbReference>
<dbReference type="Pfam" id="PF00613">
    <property type="entry name" value="PI3Ka"/>
    <property type="match status" value="1"/>
</dbReference>
<dbReference type="GO" id="GO:0006897">
    <property type="term" value="P:endocytosis"/>
    <property type="evidence" value="ECO:0007669"/>
    <property type="project" value="TreeGrafter"/>
</dbReference>
<organism evidence="10 11">
    <name type="scientific">Hermanssonia centrifuga</name>
    <dbReference type="NCBI Taxonomy" id="98765"/>
    <lineage>
        <taxon>Eukaryota</taxon>
        <taxon>Fungi</taxon>
        <taxon>Dikarya</taxon>
        <taxon>Basidiomycota</taxon>
        <taxon>Agaricomycotina</taxon>
        <taxon>Agaricomycetes</taxon>
        <taxon>Polyporales</taxon>
        <taxon>Meruliaceae</taxon>
        <taxon>Hermanssonia</taxon>
    </lineage>
</organism>
<dbReference type="FunFam" id="1.10.1070.11:FF:000002">
    <property type="entry name" value="Phosphatidylinositol 3-kinase catalytic subunit type 3"/>
    <property type="match status" value="1"/>
</dbReference>
<evidence type="ECO:0000313" key="10">
    <source>
        <dbReference type="EMBL" id="THH00087.1"/>
    </source>
</evidence>
<dbReference type="GO" id="GO:0034272">
    <property type="term" value="C:phosphatidylinositol 3-kinase complex, class III, type II"/>
    <property type="evidence" value="ECO:0007669"/>
    <property type="project" value="TreeGrafter"/>
</dbReference>
<dbReference type="InterPro" id="IPR015433">
    <property type="entry name" value="PI3/4_kinase"/>
</dbReference>
<dbReference type="Gene3D" id="1.10.1070.11">
    <property type="entry name" value="Phosphatidylinositol 3-/4-kinase, catalytic domain"/>
    <property type="match status" value="1"/>
</dbReference>
<dbReference type="InterPro" id="IPR000403">
    <property type="entry name" value="PI3/4_kinase_cat_dom"/>
</dbReference>